<dbReference type="Gene3D" id="3.20.20.80">
    <property type="entry name" value="Glycosidases"/>
    <property type="match status" value="1"/>
</dbReference>
<dbReference type="OrthoDB" id="9342475at2"/>
<comment type="caution">
    <text evidence="4">The sequence shown here is derived from an EMBL/GenBank/DDBJ whole genome shotgun (WGS) entry which is preliminary data.</text>
</comment>
<gene>
    <name evidence="4" type="ORF">OCH239_01245</name>
</gene>
<dbReference type="InterPro" id="IPR017853">
    <property type="entry name" value="GH"/>
</dbReference>
<evidence type="ECO:0000313" key="4">
    <source>
        <dbReference type="EMBL" id="ETX16491.1"/>
    </source>
</evidence>
<comment type="subcellular location">
    <subcellularLocation>
        <location evidence="1">Secreted</location>
    </subcellularLocation>
</comment>
<dbReference type="InterPro" id="IPR050557">
    <property type="entry name" value="RTX_toxin/Mannuronan_C5-epim"/>
</dbReference>
<evidence type="ECO:0000256" key="2">
    <source>
        <dbReference type="ARBA" id="ARBA00022525"/>
    </source>
</evidence>
<sequence length="876" mass="92289">MVTSDDAIEFFGTDGDDTLRGNARNNVLYGYIGMDEIFGEDGRDLLVGGADDDTLSGGLLGDTLLGGDGDDVLLGEAGNDLLEGGADNDILDGGNDRDTLIGGTGADRLIGGAGNDDLSGEDGNDTLFGDDGNDTLQGNAGNDMIIGGTGADEILGGWGDDEIDGGADNDLIYGDDGADTVYGSEGKDTIYGADGDDSLVGGARSDELYGGDGDDTLAGHDGGDLLVGNGGRDLLLGGDNPDELRGGDGADTLRGDGGPDLLYGQNGDDFLAGGDGHDLLHGGPGNDEGRGGNGNDSLFGHSGNDILSGHAGRDFITGGDGDDTLRGGTERDELRGGAGRDVLYGGAGVNDLYGNGGADTFVLGAGSDIIYDFDTDQGDRIDLGKLLPGFDPALDEISDFVRVTFNYGRGDSIVEIDADGSAGPASFREAATLKASNFVNLEQLIGEGGLSLDGSLVPPKTYEITDTSRLAAAEFLDFLAINVHIDANFYEDTTVSLIDSAMDFIGFDHIRTGAPVRQNLDPGNSYEQLADMGYDFTFTVRNFFPQFGQELMDQYLAYFDSFEIRNPGSVRAIEGLNEVGNLDFDFEGGSGKTAAAAYQQFLYDAIKSDPNLQDTSVINLSVFFGRDAENYEGFGDLSASSDFTNSHIYTNTRLVPFYDIMNRLENAELIDSDSPAMITEIGYPTVMIKGHPIAVNETVQAKLTLNALMDSYLQGVEEVFLYELFDRTTGDPRAPQNNFGLFTSDGTAKEAAVALQALTTILSDGVDPDFEPTAGTDYELTGGDANTRSFAIQEAADETDIIIWREDVIWDRASLEEIEAETLTVTLDLGAVYSSVAIYDPMQGSAPIETFENADSVSVDVSDHPLVVELGAVYTV</sequence>
<dbReference type="Gene3D" id="2.150.10.10">
    <property type="entry name" value="Serralysin-like metalloprotease, C-terminal"/>
    <property type="match status" value="6"/>
</dbReference>
<dbReference type="eggNOG" id="COG2931">
    <property type="taxonomic scope" value="Bacteria"/>
</dbReference>
<evidence type="ECO:0000256" key="1">
    <source>
        <dbReference type="ARBA" id="ARBA00004613"/>
    </source>
</evidence>
<dbReference type="PANTHER" id="PTHR38340">
    <property type="entry name" value="S-LAYER PROTEIN"/>
    <property type="match status" value="1"/>
</dbReference>
<evidence type="ECO:0008006" key="6">
    <source>
        <dbReference type="Google" id="ProtNLM"/>
    </source>
</evidence>
<feature type="compositionally biased region" description="Gly residues" evidence="3">
    <location>
        <begin position="282"/>
        <end position="294"/>
    </location>
</feature>
<dbReference type="EMBL" id="JALZ01000001">
    <property type="protein sequence ID" value="ETX16491.1"/>
    <property type="molecule type" value="Genomic_DNA"/>
</dbReference>
<proteinExistence type="predicted"/>
<dbReference type="NCBIfam" id="TIGR03661">
    <property type="entry name" value="T1SS_VCA0849"/>
    <property type="match status" value="1"/>
</dbReference>
<organism evidence="4 5">
    <name type="scientific">Roseivivax halodurans JCM 10272</name>
    <dbReference type="NCBI Taxonomy" id="1449350"/>
    <lineage>
        <taxon>Bacteria</taxon>
        <taxon>Pseudomonadati</taxon>
        <taxon>Pseudomonadota</taxon>
        <taxon>Alphaproteobacteria</taxon>
        <taxon>Rhodobacterales</taxon>
        <taxon>Roseobacteraceae</taxon>
        <taxon>Roseivivax</taxon>
    </lineage>
</organism>
<dbReference type="RefSeq" id="WP_051489118.1">
    <property type="nucleotide sequence ID" value="NZ_JALZ01000001.1"/>
</dbReference>
<feature type="region of interest" description="Disordered" evidence="3">
    <location>
        <begin position="273"/>
        <end position="337"/>
    </location>
</feature>
<dbReference type="InterPro" id="IPR019960">
    <property type="entry name" value="T1SS_VCA0849"/>
</dbReference>
<accession>X7EMU0</accession>
<feature type="compositionally biased region" description="Basic and acidic residues" evidence="3">
    <location>
        <begin position="323"/>
        <end position="335"/>
    </location>
</feature>
<reference evidence="4 5" key="1">
    <citation type="submission" date="2014-01" db="EMBL/GenBank/DDBJ databases">
        <title>Roseivivax halodurans JCM 10272 Genome Sequencing.</title>
        <authorList>
            <person name="Lai Q."/>
            <person name="Li G."/>
            <person name="Shao Z."/>
        </authorList>
    </citation>
    <scope>NUCLEOTIDE SEQUENCE [LARGE SCALE GENOMIC DNA]</scope>
    <source>
        <strain evidence="4 5">JCM 10272</strain>
    </source>
</reference>
<dbReference type="PRINTS" id="PR00313">
    <property type="entry name" value="CABNDNGRPT"/>
</dbReference>
<dbReference type="Pfam" id="PF00353">
    <property type="entry name" value="HemolysinCabind"/>
    <property type="match status" value="8"/>
</dbReference>
<dbReference type="InterPro" id="IPR011049">
    <property type="entry name" value="Serralysin-like_metalloprot_C"/>
</dbReference>
<dbReference type="STRING" id="1449350.OCH239_01245"/>
<dbReference type="GO" id="GO:0005509">
    <property type="term" value="F:calcium ion binding"/>
    <property type="evidence" value="ECO:0007669"/>
    <property type="project" value="InterPro"/>
</dbReference>
<dbReference type="SUPFAM" id="SSF51445">
    <property type="entry name" value="(Trans)glycosidases"/>
    <property type="match status" value="1"/>
</dbReference>
<dbReference type="InterPro" id="IPR018511">
    <property type="entry name" value="Hemolysin-typ_Ca-bd_CS"/>
</dbReference>
<dbReference type="PANTHER" id="PTHR38340:SF1">
    <property type="entry name" value="S-LAYER PROTEIN"/>
    <property type="match status" value="1"/>
</dbReference>
<dbReference type="Proteomes" id="UP000022447">
    <property type="component" value="Unassembled WGS sequence"/>
</dbReference>
<dbReference type="SUPFAM" id="SSF51120">
    <property type="entry name" value="beta-Roll"/>
    <property type="match status" value="3"/>
</dbReference>
<evidence type="ECO:0000256" key="3">
    <source>
        <dbReference type="SAM" id="MobiDB-lite"/>
    </source>
</evidence>
<keyword evidence="2" id="KW-0964">Secreted</keyword>
<dbReference type="InterPro" id="IPR001343">
    <property type="entry name" value="Hemolysn_Ca-bd"/>
</dbReference>
<dbReference type="GO" id="GO:0005576">
    <property type="term" value="C:extracellular region"/>
    <property type="evidence" value="ECO:0007669"/>
    <property type="project" value="UniProtKB-SubCell"/>
</dbReference>
<evidence type="ECO:0000313" key="5">
    <source>
        <dbReference type="Proteomes" id="UP000022447"/>
    </source>
</evidence>
<dbReference type="AlphaFoldDB" id="X7EMU0"/>
<name>X7EMU0_9RHOB</name>
<keyword evidence="5" id="KW-1185">Reference proteome</keyword>
<protein>
    <recommendedName>
        <fullName evidence="6">Calcium-binding protein</fullName>
    </recommendedName>
</protein>
<dbReference type="PROSITE" id="PS00330">
    <property type="entry name" value="HEMOLYSIN_CALCIUM"/>
    <property type="match status" value="5"/>
</dbReference>
<dbReference type="eggNOG" id="COG3209">
    <property type="taxonomic scope" value="Bacteria"/>
</dbReference>
<feature type="region of interest" description="Disordered" evidence="3">
    <location>
        <begin position="112"/>
        <end position="134"/>
    </location>
</feature>